<feature type="transmembrane region" description="Helical" evidence="1">
    <location>
        <begin position="93"/>
        <end position="114"/>
    </location>
</feature>
<evidence type="ECO:0000313" key="4">
    <source>
        <dbReference type="Proteomes" id="UP000295783"/>
    </source>
</evidence>
<feature type="transmembrane region" description="Helical" evidence="1">
    <location>
        <begin position="267"/>
        <end position="286"/>
    </location>
</feature>
<sequence length="317" mass="33060">MSSTANGTAAAQGTRAGAMPARRRAGILLVTGAALAWSSAGFFTRVVEADLWSMLVWRGGLGALVLFAFLRLRDGRDWLKWWRPSLQPQGRAFWTASLLAALAMVAFIAALANTTVAKVSLIYAAVPFAAALLAFLLIGEKPGRRVLAASSIAALGIAIMVAPGLVGISLGAGTGLGGSLGGDALALLMTLLMALLTVHVRRYPDIPIVAVAAVSCLLSALIALPFADPFAVRAGDIPWLLLFGPVTTGIGFVLYTQGAQRLPSAEAALLSALETPLAPLWVWLAFAELPDLATFLGGGLIFATLMIYIWRDRAAPA</sequence>
<feature type="transmembrane region" description="Helical" evidence="1">
    <location>
        <begin position="120"/>
        <end position="139"/>
    </location>
</feature>
<feature type="transmembrane region" description="Helical" evidence="1">
    <location>
        <begin position="208"/>
        <end position="227"/>
    </location>
</feature>
<keyword evidence="1" id="KW-0472">Membrane</keyword>
<feature type="domain" description="EamA" evidence="2">
    <location>
        <begin position="25"/>
        <end position="161"/>
    </location>
</feature>
<dbReference type="PANTHER" id="PTHR22911:SF135">
    <property type="entry name" value="BLR4310 PROTEIN"/>
    <property type="match status" value="1"/>
</dbReference>
<dbReference type="GO" id="GO:0016020">
    <property type="term" value="C:membrane"/>
    <property type="evidence" value="ECO:0007669"/>
    <property type="project" value="InterPro"/>
</dbReference>
<dbReference type="RefSeq" id="WP_166645091.1">
    <property type="nucleotide sequence ID" value="NZ_SNYW01000008.1"/>
</dbReference>
<name>A0A4R6WWV9_9PROT</name>
<keyword evidence="4" id="KW-1185">Reference proteome</keyword>
<feature type="transmembrane region" description="Helical" evidence="1">
    <location>
        <begin position="239"/>
        <end position="255"/>
    </location>
</feature>
<feature type="transmembrane region" description="Helical" evidence="1">
    <location>
        <begin position="55"/>
        <end position="72"/>
    </location>
</feature>
<dbReference type="PANTHER" id="PTHR22911">
    <property type="entry name" value="ACYL-MALONYL CONDENSING ENZYME-RELATED"/>
    <property type="match status" value="1"/>
</dbReference>
<feature type="domain" description="EamA" evidence="2">
    <location>
        <begin position="182"/>
        <end position="308"/>
    </location>
</feature>
<feature type="transmembrane region" description="Helical" evidence="1">
    <location>
        <begin position="292"/>
        <end position="310"/>
    </location>
</feature>
<evidence type="ECO:0000259" key="2">
    <source>
        <dbReference type="Pfam" id="PF00892"/>
    </source>
</evidence>
<dbReference type="Pfam" id="PF00892">
    <property type="entry name" value="EamA"/>
    <property type="match status" value="2"/>
</dbReference>
<dbReference type="AlphaFoldDB" id="A0A4R6WWV9"/>
<proteinExistence type="predicted"/>
<feature type="transmembrane region" description="Helical" evidence="1">
    <location>
        <begin position="146"/>
        <end position="170"/>
    </location>
</feature>
<keyword evidence="1" id="KW-0812">Transmembrane</keyword>
<dbReference type="InterPro" id="IPR037185">
    <property type="entry name" value="EmrE-like"/>
</dbReference>
<dbReference type="EMBL" id="SNYW01000008">
    <property type="protein sequence ID" value="TDQ82035.1"/>
    <property type="molecule type" value="Genomic_DNA"/>
</dbReference>
<evidence type="ECO:0000256" key="1">
    <source>
        <dbReference type="SAM" id="Phobius"/>
    </source>
</evidence>
<feature type="transmembrane region" description="Helical" evidence="1">
    <location>
        <begin position="25"/>
        <end position="43"/>
    </location>
</feature>
<accession>A0A4R6WWV9</accession>
<dbReference type="Proteomes" id="UP000295783">
    <property type="component" value="Unassembled WGS sequence"/>
</dbReference>
<comment type="caution">
    <text evidence="3">The sequence shown here is derived from an EMBL/GenBank/DDBJ whole genome shotgun (WGS) entry which is preliminary data.</text>
</comment>
<gene>
    <name evidence="3" type="ORF">A8950_1855</name>
</gene>
<reference evidence="3 4" key="1">
    <citation type="submission" date="2019-03" db="EMBL/GenBank/DDBJ databases">
        <title>Genomic Encyclopedia of Type Strains, Phase III (KMG-III): the genomes of soil and plant-associated and newly described type strains.</title>
        <authorList>
            <person name="Whitman W."/>
        </authorList>
    </citation>
    <scope>NUCLEOTIDE SEQUENCE [LARGE SCALE GENOMIC DNA]</scope>
    <source>
        <strain evidence="3 4">CGMCC 1.7660</strain>
    </source>
</reference>
<organism evidence="3 4">
    <name type="scientific">Dongia mobilis</name>
    <dbReference type="NCBI Taxonomy" id="578943"/>
    <lineage>
        <taxon>Bacteria</taxon>
        <taxon>Pseudomonadati</taxon>
        <taxon>Pseudomonadota</taxon>
        <taxon>Alphaproteobacteria</taxon>
        <taxon>Rhodospirillales</taxon>
        <taxon>Dongiaceae</taxon>
        <taxon>Dongia</taxon>
    </lineage>
</organism>
<feature type="transmembrane region" description="Helical" evidence="1">
    <location>
        <begin position="176"/>
        <end position="196"/>
    </location>
</feature>
<evidence type="ECO:0000313" key="3">
    <source>
        <dbReference type="EMBL" id="TDQ82035.1"/>
    </source>
</evidence>
<protein>
    <submittedName>
        <fullName evidence="3">EamA domain-containing membrane protein RarD</fullName>
    </submittedName>
</protein>
<dbReference type="InterPro" id="IPR000620">
    <property type="entry name" value="EamA_dom"/>
</dbReference>
<keyword evidence="1" id="KW-1133">Transmembrane helix</keyword>
<dbReference type="SUPFAM" id="SSF103481">
    <property type="entry name" value="Multidrug resistance efflux transporter EmrE"/>
    <property type="match status" value="2"/>
</dbReference>